<keyword evidence="4" id="KW-1185">Reference proteome</keyword>
<dbReference type="GO" id="GO:0016405">
    <property type="term" value="F:CoA-ligase activity"/>
    <property type="evidence" value="ECO:0007669"/>
    <property type="project" value="TreeGrafter"/>
</dbReference>
<dbReference type="InterPro" id="IPR000873">
    <property type="entry name" value="AMP-dep_synth/lig_dom"/>
</dbReference>
<dbReference type="Pfam" id="PF13193">
    <property type="entry name" value="AMP-binding_C"/>
    <property type="match status" value="1"/>
</dbReference>
<dbReference type="PROSITE" id="PS00455">
    <property type="entry name" value="AMP_BINDING"/>
    <property type="match status" value="1"/>
</dbReference>
<proteinExistence type="predicted"/>
<dbReference type="OrthoDB" id="9803968at2"/>
<accession>A0A2N0HJV2</accession>
<dbReference type="SUPFAM" id="SSF56801">
    <property type="entry name" value="Acetyl-CoA synthetase-like"/>
    <property type="match status" value="1"/>
</dbReference>
<dbReference type="Gene3D" id="3.40.50.12780">
    <property type="entry name" value="N-terminal domain of ligase-like"/>
    <property type="match status" value="1"/>
</dbReference>
<dbReference type="InterPro" id="IPR045851">
    <property type="entry name" value="AMP-bd_C_sf"/>
</dbReference>
<organism evidence="3 4">
    <name type="scientific">Novosphingobium kunmingense</name>
    <dbReference type="NCBI Taxonomy" id="1211806"/>
    <lineage>
        <taxon>Bacteria</taxon>
        <taxon>Pseudomonadati</taxon>
        <taxon>Pseudomonadota</taxon>
        <taxon>Alphaproteobacteria</taxon>
        <taxon>Sphingomonadales</taxon>
        <taxon>Sphingomonadaceae</taxon>
        <taxon>Novosphingobium</taxon>
    </lineage>
</organism>
<dbReference type="Proteomes" id="UP000232587">
    <property type="component" value="Unassembled WGS sequence"/>
</dbReference>
<keyword evidence="3" id="KW-0436">Ligase</keyword>
<dbReference type="InterPro" id="IPR042099">
    <property type="entry name" value="ANL_N_sf"/>
</dbReference>
<feature type="domain" description="AMP-binding enzyme C-terminal" evidence="2">
    <location>
        <begin position="474"/>
        <end position="547"/>
    </location>
</feature>
<dbReference type="EMBL" id="PHUF01000003">
    <property type="protein sequence ID" value="PKB19227.1"/>
    <property type="molecule type" value="Genomic_DNA"/>
</dbReference>
<dbReference type="Pfam" id="PF00501">
    <property type="entry name" value="AMP-binding"/>
    <property type="match status" value="1"/>
</dbReference>
<sequence length="572" mass="62048">MASELDTALTDIIGRLTAPGAPLETVPFERFGRALPMFKHAPPTLVHYFAHYCAEQGDKEFLVEGDMRMTFAQVHAAARTIAGGLVAGHGVKRGDRIGIAARNSINWIVAYLGTLMAGGCATLLNGWWSGEELAEGVRLAGCSLVLADEQRAARLAGQTYPGQLVVFGHDADWRAGLAPLLARGGDEATELPDLTGDDLATILFTSGSTGQSKGAYSDHRGVVQGTMNYAAQSLMVLTYLTARGEAPAEGSQPCSLVNVPLFHVTGEVPLFLQSFAIGRKLVLMPKWSAEEAMRLIEKEKVTYFVGVPLMSFEIATHPDRDKYDLSSCVSFAAGGAPRPVDHVTRIREALPHAFPLLGYGLTETNGVGCGNFNENYLAKPGSTGTASKPLVELGILDDAGRELPAGEVGEVSIRTVCNFLGYWNNTEATQAAIMPDGWFRSGDLGYLDADGYLFIVDRKKDIIIRGGENISCIEVEQAIYAHPKVAEASVFGMPCERMGEQPTGVYLVKEGEELCEDELRAFLLARIAPFKVPVRLWQEHETLPRLGTEKVDKRTLKARYLTVWENEQTNPA</sequence>
<dbReference type="Gene3D" id="3.30.300.30">
    <property type="match status" value="1"/>
</dbReference>
<dbReference type="RefSeq" id="WP_100866725.1">
    <property type="nucleotide sequence ID" value="NZ_PHUF01000003.1"/>
</dbReference>
<dbReference type="PANTHER" id="PTHR24096">
    <property type="entry name" value="LONG-CHAIN-FATTY-ACID--COA LIGASE"/>
    <property type="match status" value="1"/>
</dbReference>
<comment type="caution">
    <text evidence="3">The sequence shown here is derived from an EMBL/GenBank/DDBJ whole genome shotgun (WGS) entry which is preliminary data.</text>
</comment>
<reference evidence="3 4" key="1">
    <citation type="submission" date="2017-11" db="EMBL/GenBank/DDBJ databases">
        <title>Genomic Encyclopedia of Type Strains, Phase III (KMG-III): the genomes of soil and plant-associated and newly described type strains.</title>
        <authorList>
            <person name="Whitman W."/>
        </authorList>
    </citation>
    <scope>NUCLEOTIDE SEQUENCE [LARGE SCALE GENOMIC DNA]</scope>
    <source>
        <strain evidence="3 4">CGMCC 1.12274</strain>
    </source>
</reference>
<dbReference type="InterPro" id="IPR020845">
    <property type="entry name" value="AMP-binding_CS"/>
</dbReference>
<name>A0A2N0HJV2_9SPHN</name>
<evidence type="ECO:0000313" key="3">
    <source>
        <dbReference type="EMBL" id="PKB19227.1"/>
    </source>
</evidence>
<evidence type="ECO:0000259" key="2">
    <source>
        <dbReference type="Pfam" id="PF13193"/>
    </source>
</evidence>
<feature type="domain" description="AMP-dependent synthetase/ligase" evidence="1">
    <location>
        <begin position="49"/>
        <end position="423"/>
    </location>
</feature>
<dbReference type="InterPro" id="IPR025110">
    <property type="entry name" value="AMP-bd_C"/>
</dbReference>
<evidence type="ECO:0000313" key="4">
    <source>
        <dbReference type="Proteomes" id="UP000232587"/>
    </source>
</evidence>
<protein>
    <submittedName>
        <fullName evidence="3">Acyl-CoA synthetase (AMP-forming)/AMP-acid ligase II</fullName>
    </submittedName>
</protein>
<dbReference type="GO" id="GO:0019748">
    <property type="term" value="P:secondary metabolic process"/>
    <property type="evidence" value="ECO:0007669"/>
    <property type="project" value="TreeGrafter"/>
</dbReference>
<dbReference type="AlphaFoldDB" id="A0A2N0HJV2"/>
<dbReference type="PANTHER" id="PTHR24096:SF393">
    <property type="entry name" value="LIGASE, PUTATIVE-RELATED"/>
    <property type="match status" value="1"/>
</dbReference>
<gene>
    <name evidence="3" type="ORF">B0I00_1457</name>
</gene>
<evidence type="ECO:0000259" key="1">
    <source>
        <dbReference type="Pfam" id="PF00501"/>
    </source>
</evidence>